<proteinExistence type="predicted"/>
<evidence type="ECO:0000313" key="2">
    <source>
        <dbReference type="Proteomes" id="UP000269669"/>
    </source>
</evidence>
<evidence type="ECO:0000313" key="1">
    <source>
        <dbReference type="EMBL" id="RSL17978.1"/>
    </source>
</evidence>
<dbReference type="Proteomes" id="UP000269669">
    <property type="component" value="Unassembled WGS sequence"/>
</dbReference>
<reference evidence="1 2" key="1">
    <citation type="submission" date="2018-12" db="EMBL/GenBank/DDBJ databases">
        <title>Sequencing of bacterial isolates from soil warming experiment in Harvard Forest, Massachusetts, USA.</title>
        <authorList>
            <person name="Deangelis K."/>
        </authorList>
    </citation>
    <scope>NUCLEOTIDE SEQUENCE [LARGE SCALE GENOMIC DNA]</scope>
    <source>
        <strain evidence="1 2">EB153</strain>
    </source>
</reference>
<dbReference type="OrthoDB" id="9149022at2"/>
<protein>
    <submittedName>
        <fullName evidence="1">Uncharacterized protein</fullName>
    </submittedName>
</protein>
<dbReference type="AlphaFoldDB" id="A0A3R9PBG2"/>
<dbReference type="EMBL" id="RSDW01000001">
    <property type="protein sequence ID" value="RSL17978.1"/>
    <property type="molecule type" value="Genomic_DNA"/>
</dbReference>
<sequence length="308" mass="32983">MASTGPGIPLEQVFVFTVLGIQFWDQTLDQPITDGLTVTAQLRGTDYPLVTAFRTASGAYAFQGLPCLHDVEYPVGGSQVSTSPQKTFSFVITVADSLERFLPTLFALDLPLDYPGLFLSNEIGSPVGMGARAYLFSAPTRAAAVGISVIRVNLWDHDRNQAAAYAALQVSVGGQQWTGIADGQGRSQVQFPSPLLQSLSLGSPPGSGQGPTSSVSWPIQIRVLYEPAQLRFLLQGVPDVVWPRKSTPSLKSILDEQQPALVWQQAVGPPVPEWTGTLSYGTPLVVRTILSDPTQISSVLMISQSTSP</sequence>
<accession>A0A3R9PBG2</accession>
<dbReference type="RefSeq" id="WP_125486396.1">
    <property type="nucleotide sequence ID" value="NZ_RSDW01000001.1"/>
</dbReference>
<organism evidence="1 2">
    <name type="scientific">Edaphobacter aggregans</name>
    <dbReference type="NCBI Taxonomy" id="570835"/>
    <lineage>
        <taxon>Bacteria</taxon>
        <taxon>Pseudomonadati</taxon>
        <taxon>Acidobacteriota</taxon>
        <taxon>Terriglobia</taxon>
        <taxon>Terriglobales</taxon>
        <taxon>Acidobacteriaceae</taxon>
        <taxon>Edaphobacter</taxon>
    </lineage>
</organism>
<name>A0A3R9PBG2_9BACT</name>
<comment type="caution">
    <text evidence="1">The sequence shown here is derived from an EMBL/GenBank/DDBJ whole genome shotgun (WGS) entry which is preliminary data.</text>
</comment>
<keyword evidence="2" id="KW-1185">Reference proteome</keyword>
<gene>
    <name evidence="1" type="ORF">EDE15_3531</name>
</gene>